<dbReference type="InterPro" id="IPR017853">
    <property type="entry name" value="GH"/>
</dbReference>
<dbReference type="PANTHER" id="PTHR31776:SF0">
    <property type="entry name" value="ALPHA-L-ARABINOFURANOSIDASE 1"/>
    <property type="match status" value="1"/>
</dbReference>
<dbReference type="GO" id="GO:0046373">
    <property type="term" value="P:L-arabinose metabolic process"/>
    <property type="evidence" value="ECO:0007669"/>
    <property type="project" value="InterPro"/>
</dbReference>
<name>A0A380YM40_9BACE</name>
<dbReference type="EC" id="3.2.1.55" evidence="3"/>
<proteinExistence type="inferred from homology"/>
<evidence type="ECO:0000256" key="7">
    <source>
        <dbReference type="SAM" id="MobiDB-lite"/>
    </source>
</evidence>
<dbReference type="Pfam" id="PF03629">
    <property type="entry name" value="SASA"/>
    <property type="match status" value="1"/>
</dbReference>
<reference evidence="10 11" key="1">
    <citation type="submission" date="2018-06" db="EMBL/GenBank/DDBJ databases">
        <authorList>
            <consortium name="Pathogen Informatics"/>
            <person name="Doyle S."/>
        </authorList>
    </citation>
    <scope>NUCLEOTIDE SEQUENCE [LARGE SCALE GENOMIC DNA]</scope>
    <source>
        <strain evidence="10 11">NCTC11155</strain>
    </source>
</reference>
<keyword evidence="10" id="KW-0326">Glycosidase</keyword>
<sequence>MKRKISFLVVAVLAIFPIFRASATPESKPDPNFFIYLCIGQSNMEAGAVPAEQDKDFNNPRFQFMAAVDMPKLGREMGKWYTAIPPICREGNNLGPVDFFGRKMIDILPSEYHVGVINVSVAGAKIQLWDREDYKDYIDNERDWMKNIVSQYGGNPYERLVNMARLAQKDGVIKGILMHQGESNSEDPLWPERVKKIYDNLCKDLNLNPKQTPLLAGELKYAEQGGVCAAFNSSIMPKLPKVLPNAHIISALGCESTGDQFHFSTEGMRLLGYRFADKMLQLQGFKSEEKRTLTLKPKKLGIEISPTLRGIFFEDINNSLDGGICAQLIQNNSFQAYNVPDAPEHEFSACDSVFFGWTIVRKGDARGSARAVADKPLVKNLKRHYDFDPNDKYDDEQRYKQYSVRFEVKNPGDGFGIAANGFGIAEYGKGKEYHYSNNTQTPSIPAVKDISYDLGLYLRGESYKGDFKVYLEDKDGNLNSNVLAFGSITDEWKKYEGRLKALRSSDSRLCIIADTTGVFYLDFVTLLPEASQLWNDGKDGPFRKDLMQALADLNPTFMRFPGGCASEGPNYFGQVFWKNSIGTPEERIGFRNHWGYWTSQYVGFYEYFLMAESLGATPLPVLNNGVTCQFAGHQYIAPLDTEEDRERFRSIFVQDALDLIEFCNGSVDSKWGSLRAEMGHPEPFGLKYLGIGNENRGNAFWERFGIIYNAVKEKHPEITIISTSGAFDAGKEFDANMKEIDSNYINTIVDEHYYKSDEWFYTNRDRYNPGKKRGAEGYTYDRNKPTRVFVGEFANNGTNNAYASTLAEAAYWTGLERNSDMVVMAAYAPLFCKKGYNKWNSNLIWFDNRGMWRTSNYYYQKLFSKAGDRAFLMSDVMNGNVADTTVYTSPTINTSTGEIYIKFVNSEAANKRITVNTGSGICYKAAVEFISSHDTSVKNQKDQNYYSSHPDYNKDPMENVSPGKRERPGMREMAWRYAKKVSYTEVIVPHTVDLGIVKKKFEFIMPENSAGIIRLKPLE</sequence>
<evidence type="ECO:0000256" key="8">
    <source>
        <dbReference type="SAM" id="SignalP"/>
    </source>
</evidence>
<gene>
    <name evidence="10" type="ORF">NCTC11155_01596</name>
</gene>
<dbReference type="OrthoDB" id="9803578at2"/>
<evidence type="ECO:0000313" key="11">
    <source>
        <dbReference type="Proteomes" id="UP000254424"/>
    </source>
</evidence>
<dbReference type="InterPro" id="IPR055235">
    <property type="entry name" value="ASD1_cat"/>
</dbReference>
<dbReference type="SMART" id="SM00813">
    <property type="entry name" value="Alpha-L-AF_C"/>
    <property type="match status" value="1"/>
</dbReference>
<evidence type="ECO:0000256" key="2">
    <source>
        <dbReference type="ARBA" id="ARBA00007186"/>
    </source>
</evidence>
<dbReference type="InterPro" id="IPR051563">
    <property type="entry name" value="Glycosyl_Hydrolase_51"/>
</dbReference>
<protein>
    <recommendedName>
        <fullName evidence="3">non-reducing end alpha-L-arabinofuranosidase</fullName>
        <ecNumber evidence="3">3.2.1.55</ecNumber>
    </recommendedName>
</protein>
<feature type="signal peptide" evidence="8">
    <location>
        <begin position="1"/>
        <end position="23"/>
    </location>
</feature>
<dbReference type="Pfam" id="PF22848">
    <property type="entry name" value="ASD1_dom"/>
    <property type="match status" value="1"/>
</dbReference>
<feature type="chain" id="PRO_5016639628" description="non-reducing end alpha-L-arabinofuranosidase" evidence="8">
    <location>
        <begin position="24"/>
        <end position="1019"/>
    </location>
</feature>
<evidence type="ECO:0000256" key="6">
    <source>
        <dbReference type="ARBA" id="ARBA00023180"/>
    </source>
</evidence>
<dbReference type="RefSeq" id="WP_004290553.1">
    <property type="nucleotide sequence ID" value="NZ_CABKNQ010000018.1"/>
</dbReference>
<dbReference type="GeneID" id="93071500"/>
<dbReference type="PANTHER" id="PTHR31776">
    <property type="entry name" value="ALPHA-L-ARABINOFURANOSIDASE 1"/>
    <property type="match status" value="1"/>
</dbReference>
<dbReference type="SUPFAM" id="SSF52266">
    <property type="entry name" value="SGNH hydrolase"/>
    <property type="match status" value="1"/>
</dbReference>
<dbReference type="InterPro" id="IPR036514">
    <property type="entry name" value="SGNH_hydro_sf"/>
</dbReference>
<dbReference type="STRING" id="483216.BACEGG_02229"/>
<evidence type="ECO:0000256" key="5">
    <source>
        <dbReference type="ARBA" id="ARBA00022801"/>
    </source>
</evidence>
<dbReference type="Gene3D" id="3.40.50.1110">
    <property type="entry name" value="SGNH hydrolase"/>
    <property type="match status" value="1"/>
</dbReference>
<comment type="similarity">
    <text evidence="2">Belongs to the glycosyl hydrolase 51 family.</text>
</comment>
<organism evidence="10 11">
    <name type="scientific">Bacteroides eggerthii</name>
    <dbReference type="NCBI Taxonomy" id="28111"/>
    <lineage>
        <taxon>Bacteria</taxon>
        <taxon>Pseudomonadati</taxon>
        <taxon>Bacteroidota</taxon>
        <taxon>Bacteroidia</taxon>
        <taxon>Bacteroidales</taxon>
        <taxon>Bacteroidaceae</taxon>
        <taxon>Bacteroides</taxon>
    </lineage>
</organism>
<dbReference type="SUPFAM" id="SSF51445">
    <property type="entry name" value="(Trans)glycosidases"/>
    <property type="match status" value="1"/>
</dbReference>
<dbReference type="EMBL" id="UFSX01000001">
    <property type="protein sequence ID" value="SUV29607.1"/>
    <property type="molecule type" value="Genomic_DNA"/>
</dbReference>
<dbReference type="GO" id="GO:0016788">
    <property type="term" value="F:hydrolase activity, acting on ester bonds"/>
    <property type="evidence" value="ECO:0007669"/>
    <property type="project" value="UniProtKB-ARBA"/>
</dbReference>
<evidence type="ECO:0000259" key="9">
    <source>
        <dbReference type="SMART" id="SM00813"/>
    </source>
</evidence>
<evidence type="ECO:0000256" key="1">
    <source>
        <dbReference type="ARBA" id="ARBA00001462"/>
    </source>
</evidence>
<dbReference type="InterPro" id="IPR010720">
    <property type="entry name" value="Alpha-L-AF_C"/>
</dbReference>
<evidence type="ECO:0000313" key="10">
    <source>
        <dbReference type="EMBL" id="SUV29607.1"/>
    </source>
</evidence>
<dbReference type="Proteomes" id="UP000254424">
    <property type="component" value="Unassembled WGS sequence"/>
</dbReference>
<keyword evidence="6" id="KW-0325">Glycoprotein</keyword>
<evidence type="ECO:0000256" key="4">
    <source>
        <dbReference type="ARBA" id="ARBA00022729"/>
    </source>
</evidence>
<feature type="compositionally biased region" description="Basic and acidic residues" evidence="7">
    <location>
        <begin position="951"/>
        <end position="967"/>
    </location>
</feature>
<feature type="region of interest" description="Disordered" evidence="7">
    <location>
        <begin position="943"/>
        <end position="967"/>
    </location>
</feature>
<evidence type="ECO:0000256" key="3">
    <source>
        <dbReference type="ARBA" id="ARBA00012670"/>
    </source>
</evidence>
<comment type="catalytic activity">
    <reaction evidence="1">
        <text>Hydrolysis of terminal non-reducing alpha-L-arabinofuranoside residues in alpha-L-arabinosides.</text>
        <dbReference type="EC" id="3.2.1.55"/>
    </reaction>
</comment>
<dbReference type="Pfam" id="PF06964">
    <property type="entry name" value="Alpha-L-AF_C"/>
    <property type="match status" value="1"/>
</dbReference>
<feature type="domain" description="Alpha-L-arabinofuranosidase C-terminal" evidence="9">
    <location>
        <begin position="791"/>
        <end position="1009"/>
    </location>
</feature>
<keyword evidence="5 10" id="KW-0378">Hydrolase</keyword>
<keyword evidence="4 8" id="KW-0732">Signal</keyword>
<dbReference type="InterPro" id="IPR005181">
    <property type="entry name" value="SASA"/>
</dbReference>
<accession>A0A380YM40</accession>
<dbReference type="GO" id="GO:0046556">
    <property type="term" value="F:alpha-L-arabinofuranosidase activity"/>
    <property type="evidence" value="ECO:0007669"/>
    <property type="project" value="UniProtKB-EC"/>
</dbReference>
<dbReference type="Gene3D" id="3.20.20.80">
    <property type="entry name" value="Glycosidases"/>
    <property type="match status" value="1"/>
</dbReference>
<dbReference type="AlphaFoldDB" id="A0A380YM40"/>